<evidence type="ECO:0000259" key="8">
    <source>
        <dbReference type="PROSITE" id="PS51433"/>
    </source>
</evidence>
<dbReference type="Proteomes" id="UP000007875">
    <property type="component" value="Unassembled WGS sequence"/>
</dbReference>
<feature type="compositionally biased region" description="Polar residues" evidence="6">
    <location>
        <begin position="241"/>
        <end position="271"/>
    </location>
</feature>
<dbReference type="InterPro" id="IPR013761">
    <property type="entry name" value="SAM/pointed_sf"/>
</dbReference>
<dbReference type="InterPro" id="IPR036388">
    <property type="entry name" value="WH-like_DNA-bd_sf"/>
</dbReference>
<feature type="region of interest" description="Disordered" evidence="6">
    <location>
        <begin position="241"/>
        <end position="290"/>
    </location>
</feature>
<evidence type="ECO:0000313" key="10">
    <source>
        <dbReference type="Proteomes" id="UP000007875"/>
    </source>
</evidence>
<feature type="compositionally biased region" description="Polar residues" evidence="6">
    <location>
        <begin position="156"/>
        <end position="182"/>
    </location>
</feature>
<reference evidence="9" key="3">
    <citation type="submission" date="2025-09" db="UniProtKB">
        <authorList>
            <consortium name="Ensembl"/>
        </authorList>
    </citation>
    <scope>IDENTIFICATION</scope>
</reference>
<feature type="region of interest" description="Disordered" evidence="6">
    <location>
        <begin position="1"/>
        <end position="20"/>
    </location>
</feature>
<proteinExistence type="inferred from homology"/>
<dbReference type="FunFam" id="1.10.10.10:FF:000039">
    <property type="entry name" value="Friend leukemia integration 1 transcription factor"/>
    <property type="match status" value="1"/>
</dbReference>
<evidence type="ECO:0000256" key="5">
    <source>
        <dbReference type="RuleBase" id="RU004019"/>
    </source>
</evidence>
<dbReference type="Gene3D" id="1.10.150.50">
    <property type="entry name" value="Transcription Factor, Ets-1"/>
    <property type="match status" value="1"/>
</dbReference>
<sequence>FSRSVNSVPEDFSVKSRRNVSELAESLSTEIKQEPGTIEDAVNGAFDLSTGEQAADLRYHMYNGKRQSPAAFIRNNPDPYLGVGGPPLASKRTSNVNENHNGQAEFDMSAHPHSAFTTSGEEFAEDNAISSFLSSAEAGQSLPPPSEAPNCESTRHQTAPQNFSPTSVEPRSNDSRSTSSYLRASPADPSGISQKQTNATVTTASVRTQQQLTKVARSNSFTNYQSVGSAFKPAYQHSSYTHHGYPSTSPQYNHVPSPTERTSNPNSSPLSDQLEAGAHPQSHNYQVPNHNYDFDANFVGRRRQTPSLESNVSYQQRGLAGTPTIAETAPQGNGEAESKRVIVPADPLVWTEEHVQEWVEWTITEYNLSDVDRAAFVNVNGRALCEMAKEHFHRITSAKNADVFMSHLNYLRRHTGPLPNLSSDDVEHIIQDGVYPYPGEPIPPVRAARNTFYPDPGLPDVNPSGGRHSGRYVPSNYSGQATDTKNAPRTSIPVNSPNVDPYQLFGPTSARLCNPGSGQIQLWQFLLELLSDPANAVCITWEGTNGEFKMVDPDDVARRWGERKSKPNMNYDKLSRALRYYYDKNIMTKVHGKRYAYKFDFQGLAASLQPQPDQSSYSFGNEFKHPVYRHDMHFQAPGHSYPAMTHPGQGYHGQKHSYIPSPPARSPSYPGHPSASPGQYSWHPDMGAGYPSVPALAPPHSNQPLPPTSFYN</sequence>
<dbReference type="Gene3D" id="1.10.10.10">
    <property type="entry name" value="Winged helix-like DNA-binding domain superfamily/Winged helix DNA-binding domain"/>
    <property type="match status" value="1"/>
</dbReference>
<dbReference type="PROSITE" id="PS00345">
    <property type="entry name" value="ETS_DOMAIN_1"/>
    <property type="match status" value="1"/>
</dbReference>
<dbReference type="PANTHER" id="PTHR11849:SF304">
    <property type="entry name" value="DNA-BINDING PROTEIN D-ETS-3"/>
    <property type="match status" value="1"/>
</dbReference>
<keyword evidence="10" id="KW-1185">Reference proteome</keyword>
<evidence type="ECO:0000259" key="7">
    <source>
        <dbReference type="PROSITE" id="PS50061"/>
    </source>
</evidence>
<feature type="region of interest" description="Disordered" evidence="6">
    <location>
        <begin position="693"/>
        <end position="712"/>
    </location>
</feature>
<feature type="region of interest" description="Disordered" evidence="6">
    <location>
        <begin position="639"/>
        <end position="683"/>
    </location>
</feature>
<name>H2Z659_CIOSA</name>
<feature type="region of interest" description="Disordered" evidence="6">
    <location>
        <begin position="82"/>
        <end position="108"/>
    </location>
</feature>
<dbReference type="SMART" id="SM00251">
    <property type="entry name" value="SAM_PNT"/>
    <property type="match status" value="1"/>
</dbReference>
<dbReference type="Pfam" id="PF02198">
    <property type="entry name" value="SAM_PNT"/>
    <property type="match status" value="1"/>
</dbReference>
<evidence type="ECO:0000256" key="1">
    <source>
        <dbReference type="ARBA" id="ARBA00004123"/>
    </source>
</evidence>
<dbReference type="PROSITE" id="PS50061">
    <property type="entry name" value="ETS_DOMAIN_3"/>
    <property type="match status" value="1"/>
</dbReference>
<dbReference type="AlphaFoldDB" id="H2Z659"/>
<keyword evidence="3 5" id="KW-0238">DNA-binding</keyword>
<dbReference type="CDD" id="cd08531">
    <property type="entry name" value="SAM_PNT-ERG_FLI-1"/>
    <property type="match status" value="1"/>
</dbReference>
<dbReference type="GO" id="GO:0043565">
    <property type="term" value="F:sequence-specific DNA binding"/>
    <property type="evidence" value="ECO:0007669"/>
    <property type="project" value="InterPro"/>
</dbReference>
<dbReference type="PRINTS" id="PR00454">
    <property type="entry name" value="ETSDOMAIN"/>
</dbReference>
<protein>
    <recommendedName>
        <fullName evidence="11">ETS domain-containing protein</fullName>
    </recommendedName>
</protein>
<dbReference type="PROSITE" id="PS00346">
    <property type="entry name" value="ETS_DOMAIN_2"/>
    <property type="match status" value="1"/>
</dbReference>
<dbReference type="eggNOG" id="KOG3806">
    <property type="taxonomic scope" value="Eukaryota"/>
</dbReference>
<dbReference type="InterPro" id="IPR036390">
    <property type="entry name" value="WH_DNA-bd_sf"/>
</dbReference>
<feature type="domain" description="PNT" evidence="8">
    <location>
        <begin position="329"/>
        <end position="415"/>
    </location>
</feature>
<dbReference type="PANTHER" id="PTHR11849">
    <property type="entry name" value="ETS"/>
    <property type="match status" value="1"/>
</dbReference>
<dbReference type="SMART" id="SM00413">
    <property type="entry name" value="ETS"/>
    <property type="match status" value="1"/>
</dbReference>
<dbReference type="Pfam" id="PF00178">
    <property type="entry name" value="Ets"/>
    <property type="match status" value="1"/>
</dbReference>
<feature type="region of interest" description="Disordered" evidence="6">
    <location>
        <begin position="477"/>
        <end position="499"/>
    </location>
</feature>
<dbReference type="Ensembl" id="ENSCSAVT00000013220.1">
    <property type="protein sequence ID" value="ENSCSAVP00000013071.1"/>
    <property type="gene ID" value="ENSCSAVG00000007679.1"/>
</dbReference>
<dbReference type="InParanoid" id="H2Z659"/>
<evidence type="ECO:0000313" key="9">
    <source>
        <dbReference type="Ensembl" id="ENSCSAVP00000013071.1"/>
    </source>
</evidence>
<dbReference type="InterPro" id="IPR003118">
    <property type="entry name" value="Pointed_dom"/>
</dbReference>
<dbReference type="InterPro" id="IPR000418">
    <property type="entry name" value="Ets_dom"/>
</dbReference>
<dbReference type="SUPFAM" id="SSF47769">
    <property type="entry name" value="SAM/Pointed domain"/>
    <property type="match status" value="1"/>
</dbReference>
<comment type="subcellular location">
    <subcellularLocation>
        <location evidence="1 5">Nucleus</location>
    </subcellularLocation>
</comment>
<accession>H2Z659</accession>
<dbReference type="PROSITE" id="PS51433">
    <property type="entry name" value="PNT"/>
    <property type="match status" value="1"/>
</dbReference>
<feature type="compositionally biased region" description="Polar residues" evidence="6">
    <location>
        <begin position="91"/>
        <end position="102"/>
    </location>
</feature>
<dbReference type="GeneTree" id="ENSGT00940000165272"/>
<feature type="compositionally biased region" description="Polar residues" evidence="6">
    <location>
        <begin position="477"/>
        <end position="498"/>
    </location>
</feature>
<dbReference type="STRING" id="51511.ENSCSAVP00000013071"/>
<dbReference type="OMA" id="NENHNGQ"/>
<evidence type="ECO:0000256" key="3">
    <source>
        <dbReference type="ARBA" id="ARBA00023125"/>
    </source>
</evidence>
<comment type="similarity">
    <text evidence="2 5">Belongs to the ETS family.</text>
</comment>
<keyword evidence="4 5" id="KW-0539">Nucleus</keyword>
<evidence type="ECO:0000256" key="4">
    <source>
        <dbReference type="ARBA" id="ARBA00023242"/>
    </source>
</evidence>
<feature type="compositionally biased region" description="Polar residues" evidence="6">
    <location>
        <begin position="191"/>
        <end position="205"/>
    </location>
</feature>
<feature type="domain" description="ETS" evidence="7">
    <location>
        <begin position="520"/>
        <end position="600"/>
    </location>
</feature>
<evidence type="ECO:0000256" key="6">
    <source>
        <dbReference type="SAM" id="MobiDB-lite"/>
    </source>
</evidence>
<dbReference type="GO" id="GO:0030154">
    <property type="term" value="P:cell differentiation"/>
    <property type="evidence" value="ECO:0007669"/>
    <property type="project" value="TreeGrafter"/>
</dbReference>
<feature type="region of interest" description="Disordered" evidence="6">
    <location>
        <begin position="136"/>
        <end position="205"/>
    </location>
</feature>
<dbReference type="SUPFAM" id="SSF46785">
    <property type="entry name" value="Winged helix' DNA-binding domain"/>
    <property type="match status" value="1"/>
</dbReference>
<reference evidence="9" key="2">
    <citation type="submission" date="2025-08" db="UniProtKB">
        <authorList>
            <consortium name="Ensembl"/>
        </authorList>
    </citation>
    <scope>IDENTIFICATION</scope>
</reference>
<evidence type="ECO:0008006" key="11">
    <source>
        <dbReference type="Google" id="ProtNLM"/>
    </source>
</evidence>
<reference evidence="10" key="1">
    <citation type="submission" date="2003-08" db="EMBL/GenBank/DDBJ databases">
        <authorList>
            <person name="Birren B."/>
            <person name="Nusbaum C."/>
            <person name="Abebe A."/>
            <person name="Abouelleil A."/>
            <person name="Adekoya E."/>
            <person name="Ait-zahra M."/>
            <person name="Allen N."/>
            <person name="Allen T."/>
            <person name="An P."/>
            <person name="Anderson M."/>
            <person name="Anderson S."/>
            <person name="Arachchi H."/>
            <person name="Armbruster J."/>
            <person name="Bachantsang P."/>
            <person name="Baldwin J."/>
            <person name="Barry A."/>
            <person name="Bayul T."/>
            <person name="Blitshsteyn B."/>
            <person name="Bloom T."/>
            <person name="Blye J."/>
            <person name="Boguslavskiy L."/>
            <person name="Borowsky M."/>
            <person name="Boukhgalter B."/>
            <person name="Brunache A."/>
            <person name="Butler J."/>
            <person name="Calixte N."/>
            <person name="Calvo S."/>
            <person name="Camarata J."/>
            <person name="Campo K."/>
            <person name="Chang J."/>
            <person name="Cheshatsang Y."/>
            <person name="Citroen M."/>
            <person name="Collymore A."/>
            <person name="Considine T."/>
            <person name="Cook A."/>
            <person name="Cooke P."/>
            <person name="Corum B."/>
            <person name="Cuomo C."/>
            <person name="David R."/>
            <person name="Dawoe T."/>
            <person name="Degray S."/>
            <person name="Dodge S."/>
            <person name="Dooley K."/>
            <person name="Dorje P."/>
            <person name="Dorjee K."/>
            <person name="Dorris L."/>
            <person name="Duffey N."/>
            <person name="Dupes A."/>
            <person name="Elkins T."/>
            <person name="Engels R."/>
            <person name="Erickson J."/>
            <person name="Farina A."/>
            <person name="Faro S."/>
            <person name="Ferreira P."/>
            <person name="Fischer H."/>
            <person name="Fitzgerald M."/>
            <person name="Foley K."/>
            <person name="Gage D."/>
            <person name="Galagan J."/>
            <person name="Gearin G."/>
            <person name="Gnerre S."/>
            <person name="Gnirke A."/>
            <person name="Goyette A."/>
            <person name="Graham J."/>
            <person name="Grandbois E."/>
            <person name="Gyaltsen K."/>
            <person name="Hafez N."/>
            <person name="Hagopian D."/>
            <person name="Hagos B."/>
            <person name="Hall J."/>
            <person name="Hatcher B."/>
            <person name="Heller A."/>
            <person name="Higgins H."/>
            <person name="Honan T."/>
            <person name="Horn A."/>
            <person name="Houde N."/>
            <person name="Hughes L."/>
            <person name="Hulme W."/>
            <person name="Husby E."/>
            <person name="Iliev I."/>
            <person name="Jaffe D."/>
            <person name="Jones C."/>
            <person name="Kamal M."/>
            <person name="Kamat A."/>
            <person name="Kamvysselis M."/>
            <person name="Karlsson E."/>
            <person name="Kells C."/>
            <person name="Kieu A."/>
            <person name="Kisner P."/>
            <person name="Kodira C."/>
            <person name="Kulbokas E."/>
            <person name="Labutti K."/>
            <person name="Lama D."/>
            <person name="Landers T."/>
            <person name="Leger J."/>
            <person name="Levine S."/>
            <person name="Lewis D."/>
            <person name="Lewis T."/>
            <person name="Lindblad-toh K."/>
            <person name="Liu X."/>
            <person name="Lokyitsang T."/>
            <person name="Lokyitsang Y."/>
            <person name="Lucien O."/>
            <person name="Lui A."/>
            <person name="Ma L.J."/>
            <person name="Mabbitt R."/>
            <person name="Macdonald J."/>
            <person name="Maclean C."/>
            <person name="Major J."/>
            <person name="Manning J."/>
            <person name="Marabella R."/>
            <person name="Maru K."/>
            <person name="Matthews C."/>
            <person name="Mauceli E."/>
            <person name="Mccarthy M."/>
            <person name="Mcdonough S."/>
            <person name="Mcghee T."/>
            <person name="Meldrim J."/>
            <person name="Meneus L."/>
            <person name="Mesirov J."/>
            <person name="Mihalev A."/>
            <person name="Mihova T."/>
            <person name="Mikkelsen T."/>
            <person name="Mlenga V."/>
            <person name="Moru K."/>
            <person name="Mozes J."/>
            <person name="Mulrain L."/>
            <person name="Munson G."/>
            <person name="Naylor J."/>
            <person name="Newes C."/>
            <person name="Nguyen C."/>
            <person name="Nguyen N."/>
            <person name="Nguyen T."/>
            <person name="Nicol R."/>
            <person name="Nielsen C."/>
            <person name="Nizzari M."/>
            <person name="Norbu C."/>
            <person name="Norbu N."/>
            <person name="O'donnell P."/>
            <person name="Okoawo O."/>
            <person name="O'leary S."/>
            <person name="Omotosho B."/>
            <person name="O'neill K."/>
            <person name="Osman S."/>
            <person name="Parker S."/>
            <person name="Perrin D."/>
            <person name="Phunkhang P."/>
            <person name="Piqani B."/>
            <person name="Purcell S."/>
            <person name="Rachupka T."/>
            <person name="Ramasamy U."/>
            <person name="Rameau R."/>
            <person name="Ray V."/>
            <person name="Raymond C."/>
            <person name="Retta R."/>
            <person name="Richardson S."/>
            <person name="Rise C."/>
            <person name="Rodriguez J."/>
            <person name="Rogers J."/>
            <person name="Rogov P."/>
            <person name="Rutman M."/>
            <person name="Schupbach R."/>
            <person name="Seaman C."/>
            <person name="Settipalli S."/>
            <person name="Sharpe T."/>
            <person name="Sheridan J."/>
            <person name="Sherpa N."/>
            <person name="Shi J."/>
            <person name="Smirnov S."/>
            <person name="Smith C."/>
            <person name="Sougnez C."/>
            <person name="Spencer B."/>
            <person name="Stalker J."/>
            <person name="Stange-thomann N."/>
            <person name="Stavropoulos S."/>
            <person name="Stetson K."/>
            <person name="Stone C."/>
            <person name="Stone S."/>
            <person name="Stubbs M."/>
            <person name="Talamas J."/>
            <person name="Tchuinga P."/>
            <person name="Tenzing P."/>
            <person name="Tesfaye S."/>
            <person name="Theodore J."/>
            <person name="Thoulutsang Y."/>
            <person name="Topham K."/>
            <person name="Towey S."/>
            <person name="Tsamla T."/>
            <person name="Tsomo N."/>
            <person name="Vallee D."/>
            <person name="Vassiliev H."/>
            <person name="Venkataraman V."/>
            <person name="Vinson J."/>
            <person name="Vo A."/>
            <person name="Wade C."/>
            <person name="Wang S."/>
            <person name="Wangchuk T."/>
            <person name="Wangdi T."/>
            <person name="Whittaker C."/>
            <person name="Wilkinson J."/>
            <person name="Wu Y."/>
            <person name="Wyman D."/>
            <person name="Yadav S."/>
            <person name="Yang S."/>
            <person name="Yang X."/>
            <person name="Yeager S."/>
            <person name="Yee E."/>
            <person name="Young G."/>
            <person name="Zainoun J."/>
            <person name="Zembeck L."/>
            <person name="Zimmer A."/>
            <person name="Zody M."/>
            <person name="Lander E."/>
        </authorList>
    </citation>
    <scope>NUCLEOTIDE SEQUENCE [LARGE SCALE GENOMIC DNA]</scope>
</reference>
<dbReference type="FunFam" id="1.10.150.50:FF:000134">
    <property type="entry name" value="ets protein isoform X1"/>
    <property type="match status" value="1"/>
</dbReference>
<evidence type="ECO:0000256" key="2">
    <source>
        <dbReference type="ARBA" id="ARBA00005562"/>
    </source>
</evidence>
<dbReference type="InterPro" id="IPR046328">
    <property type="entry name" value="ETS_fam"/>
</dbReference>
<dbReference type="FunCoup" id="H2Z659">
    <property type="interactions" value="4"/>
</dbReference>
<dbReference type="GO" id="GO:0005634">
    <property type="term" value="C:nucleus"/>
    <property type="evidence" value="ECO:0007669"/>
    <property type="project" value="UniProtKB-SubCell"/>
</dbReference>
<dbReference type="GO" id="GO:0000981">
    <property type="term" value="F:DNA-binding transcription factor activity, RNA polymerase II-specific"/>
    <property type="evidence" value="ECO:0007669"/>
    <property type="project" value="TreeGrafter"/>
</dbReference>
<dbReference type="HOGENOM" id="CLU_023900_0_0_1"/>
<organism evidence="9 10">
    <name type="scientific">Ciona savignyi</name>
    <name type="common">Pacific transparent sea squirt</name>
    <dbReference type="NCBI Taxonomy" id="51511"/>
    <lineage>
        <taxon>Eukaryota</taxon>
        <taxon>Metazoa</taxon>
        <taxon>Chordata</taxon>
        <taxon>Tunicata</taxon>
        <taxon>Ascidiacea</taxon>
        <taxon>Phlebobranchia</taxon>
        <taxon>Cionidae</taxon>
        <taxon>Ciona</taxon>
    </lineage>
</organism>